<dbReference type="InterPro" id="IPR051809">
    <property type="entry name" value="Plant_receptor-like_S/T_kinase"/>
</dbReference>
<dbReference type="AlphaFoldDB" id="A0ABD1SB66"/>
<name>A0ABD1SB66_9LAMI</name>
<keyword evidence="5 7" id="KW-1133">Transmembrane helix</keyword>
<proteinExistence type="predicted"/>
<accession>A0ABD1SB66</accession>
<evidence type="ECO:0000256" key="6">
    <source>
        <dbReference type="ARBA" id="ARBA00023136"/>
    </source>
</evidence>
<dbReference type="SUPFAM" id="SSF52058">
    <property type="entry name" value="L domain-like"/>
    <property type="match status" value="1"/>
</dbReference>
<dbReference type="PANTHER" id="PTHR27008">
    <property type="entry name" value="OS04G0122200 PROTEIN"/>
    <property type="match status" value="1"/>
</dbReference>
<dbReference type="InterPro" id="IPR001611">
    <property type="entry name" value="Leu-rich_rpt"/>
</dbReference>
<evidence type="ECO:0000256" key="1">
    <source>
        <dbReference type="ARBA" id="ARBA00004370"/>
    </source>
</evidence>
<evidence type="ECO:0000313" key="8">
    <source>
        <dbReference type="EMBL" id="KAL2496972.1"/>
    </source>
</evidence>
<dbReference type="Pfam" id="PF00560">
    <property type="entry name" value="LRR_1"/>
    <property type="match status" value="1"/>
</dbReference>
<dbReference type="EMBL" id="JBFOLJ010000011">
    <property type="protein sequence ID" value="KAL2496972.1"/>
    <property type="molecule type" value="Genomic_DNA"/>
</dbReference>
<keyword evidence="6 7" id="KW-0472">Membrane</keyword>
<evidence type="ECO:0000256" key="4">
    <source>
        <dbReference type="ARBA" id="ARBA00022737"/>
    </source>
</evidence>
<organism evidence="8 9">
    <name type="scientific">Forsythia ovata</name>
    <dbReference type="NCBI Taxonomy" id="205694"/>
    <lineage>
        <taxon>Eukaryota</taxon>
        <taxon>Viridiplantae</taxon>
        <taxon>Streptophyta</taxon>
        <taxon>Embryophyta</taxon>
        <taxon>Tracheophyta</taxon>
        <taxon>Spermatophyta</taxon>
        <taxon>Magnoliopsida</taxon>
        <taxon>eudicotyledons</taxon>
        <taxon>Gunneridae</taxon>
        <taxon>Pentapetalae</taxon>
        <taxon>asterids</taxon>
        <taxon>lamiids</taxon>
        <taxon>Lamiales</taxon>
        <taxon>Oleaceae</taxon>
        <taxon>Forsythieae</taxon>
        <taxon>Forsythia</taxon>
    </lineage>
</organism>
<evidence type="ECO:0000313" key="9">
    <source>
        <dbReference type="Proteomes" id="UP001604277"/>
    </source>
</evidence>
<protein>
    <submittedName>
        <fullName evidence="8">LRR receptor-like serine/threonine-protein kinase</fullName>
    </submittedName>
</protein>
<feature type="transmembrane region" description="Helical" evidence="7">
    <location>
        <begin position="132"/>
        <end position="151"/>
    </location>
</feature>
<gene>
    <name evidence="8" type="ORF">Fot_40729</name>
</gene>
<keyword evidence="4" id="KW-0677">Repeat</keyword>
<evidence type="ECO:0000256" key="2">
    <source>
        <dbReference type="ARBA" id="ARBA00022614"/>
    </source>
</evidence>
<evidence type="ECO:0000256" key="5">
    <source>
        <dbReference type="ARBA" id="ARBA00022989"/>
    </source>
</evidence>
<dbReference type="GO" id="GO:0016020">
    <property type="term" value="C:membrane"/>
    <property type="evidence" value="ECO:0007669"/>
    <property type="project" value="UniProtKB-SubCell"/>
</dbReference>
<evidence type="ECO:0000256" key="7">
    <source>
        <dbReference type="SAM" id="Phobius"/>
    </source>
</evidence>
<dbReference type="PANTHER" id="PTHR27008:SF585">
    <property type="entry name" value="PROTEIN KINASE DOMAIN-CONTAINING PROTEIN"/>
    <property type="match status" value="1"/>
</dbReference>
<reference evidence="9" key="1">
    <citation type="submission" date="2024-07" db="EMBL/GenBank/DDBJ databases">
        <title>Two chromosome-level genome assemblies of Korean endemic species Abeliophyllum distichum and Forsythia ovata (Oleaceae).</title>
        <authorList>
            <person name="Jang H."/>
        </authorList>
    </citation>
    <scope>NUCLEOTIDE SEQUENCE [LARGE SCALE GENOMIC DNA]</scope>
</reference>
<keyword evidence="9" id="KW-1185">Reference proteome</keyword>
<keyword evidence="3 7" id="KW-0812">Transmembrane</keyword>
<comment type="caution">
    <text evidence="8">The sequence shown here is derived from an EMBL/GenBank/DDBJ whole genome shotgun (WGS) entry which is preliminary data.</text>
</comment>
<comment type="subcellular location">
    <subcellularLocation>
        <location evidence="1">Membrane</location>
    </subcellularLocation>
</comment>
<evidence type="ECO:0000256" key="3">
    <source>
        <dbReference type="ARBA" id="ARBA00022692"/>
    </source>
</evidence>
<dbReference type="Proteomes" id="UP001604277">
    <property type="component" value="Unassembled WGS sequence"/>
</dbReference>
<keyword evidence="2" id="KW-0433">Leucine-rich repeat</keyword>
<sequence length="188" mass="21326">MRELYLSRNQLSGEIPSTIGHLQSLVNITLSNNWLNRPKPFGNLIAVQNLGLSKNNLYGVFPRSLEKLENLVYFNISFHELRGEIPYGGPFKNLTAHFFIENSEVCGASRYKVMSCKGNATSSSSNTRTLKYSLPSIALVIILAIILVYLLRHRSSNTLLSDQSTFPSSREFHNMKFLMLLINLMKRI</sequence>
<dbReference type="InterPro" id="IPR032675">
    <property type="entry name" value="LRR_dom_sf"/>
</dbReference>
<dbReference type="Gene3D" id="3.80.10.10">
    <property type="entry name" value="Ribonuclease Inhibitor"/>
    <property type="match status" value="1"/>
</dbReference>